<keyword evidence="1" id="KW-1133">Transmembrane helix</keyword>
<evidence type="ECO:0000313" key="4">
    <source>
        <dbReference type="Proteomes" id="UP000011566"/>
    </source>
</evidence>
<keyword evidence="1" id="KW-0472">Membrane</keyword>
<feature type="transmembrane region" description="Helical" evidence="1">
    <location>
        <begin position="61"/>
        <end position="83"/>
    </location>
</feature>
<accession>M0LW44</accession>
<name>M0LW44_9EURY</name>
<sequence>MVAHGTMETETYQQIHLPDSDELEEFFAEYEWIHLTLGVVGNMLFFSGSILFLFEDQLQTVGIWAFIVGSFLMLVGSVGNALVKYVRDRW</sequence>
<feature type="transmembrane region" description="Helical" evidence="1">
    <location>
        <begin position="32"/>
        <end position="54"/>
    </location>
</feature>
<evidence type="ECO:0000259" key="2">
    <source>
        <dbReference type="Pfam" id="PF14145"/>
    </source>
</evidence>
<dbReference type="AlphaFoldDB" id="M0LW44"/>
<reference evidence="3 4" key="1">
    <citation type="journal article" date="2014" name="PLoS Genet.">
        <title>Phylogenetically driven sequencing of extremely halophilic archaea reveals strategies for static and dynamic osmo-response.</title>
        <authorList>
            <person name="Becker E.A."/>
            <person name="Seitzer P.M."/>
            <person name="Tritt A."/>
            <person name="Larsen D."/>
            <person name="Krusor M."/>
            <person name="Yao A.I."/>
            <person name="Wu D."/>
            <person name="Madern D."/>
            <person name="Eisen J.A."/>
            <person name="Darling A.E."/>
            <person name="Facciotti M.T."/>
        </authorList>
    </citation>
    <scope>NUCLEOTIDE SEQUENCE [LARGE SCALE GENOMIC DNA]</scope>
    <source>
        <strain evidence="3 4">100A6</strain>
    </source>
</reference>
<feature type="domain" description="YrhK" evidence="2">
    <location>
        <begin position="29"/>
        <end position="83"/>
    </location>
</feature>
<proteinExistence type="predicted"/>
<dbReference type="eggNOG" id="ENOG502N630">
    <property type="taxonomic scope" value="Archaea"/>
</dbReference>
<dbReference type="InterPro" id="IPR025424">
    <property type="entry name" value="YrhK_domain"/>
</dbReference>
<organism evidence="3 4">
    <name type="scientific">Halococcus hamelinensis 100A6</name>
    <dbReference type="NCBI Taxonomy" id="1132509"/>
    <lineage>
        <taxon>Archaea</taxon>
        <taxon>Methanobacteriati</taxon>
        <taxon>Methanobacteriota</taxon>
        <taxon>Stenosarchaea group</taxon>
        <taxon>Halobacteria</taxon>
        <taxon>Halobacteriales</taxon>
        <taxon>Halococcaceae</taxon>
        <taxon>Halococcus</taxon>
    </lineage>
</organism>
<gene>
    <name evidence="3" type="ORF">C447_11960</name>
</gene>
<evidence type="ECO:0000256" key="1">
    <source>
        <dbReference type="SAM" id="Phobius"/>
    </source>
</evidence>
<evidence type="ECO:0000313" key="3">
    <source>
        <dbReference type="EMBL" id="EMA37686.1"/>
    </source>
</evidence>
<dbReference type="EMBL" id="AOMB01000033">
    <property type="protein sequence ID" value="EMA37686.1"/>
    <property type="molecule type" value="Genomic_DNA"/>
</dbReference>
<keyword evidence="4" id="KW-1185">Reference proteome</keyword>
<protein>
    <recommendedName>
        <fullName evidence="2">YrhK domain-containing protein</fullName>
    </recommendedName>
</protein>
<dbReference type="PATRIC" id="fig|1132509.6.peg.2722"/>
<keyword evidence="1" id="KW-0812">Transmembrane</keyword>
<dbReference type="Pfam" id="PF14145">
    <property type="entry name" value="YrhK"/>
    <property type="match status" value="1"/>
</dbReference>
<dbReference type="Proteomes" id="UP000011566">
    <property type="component" value="Unassembled WGS sequence"/>
</dbReference>
<comment type="caution">
    <text evidence="3">The sequence shown here is derived from an EMBL/GenBank/DDBJ whole genome shotgun (WGS) entry which is preliminary data.</text>
</comment>